<organism evidence="1 2">
    <name type="scientific">Steinernema carpocapsae</name>
    <name type="common">Entomopathogenic nematode</name>
    <dbReference type="NCBI Taxonomy" id="34508"/>
    <lineage>
        <taxon>Eukaryota</taxon>
        <taxon>Metazoa</taxon>
        <taxon>Ecdysozoa</taxon>
        <taxon>Nematoda</taxon>
        <taxon>Chromadorea</taxon>
        <taxon>Rhabditida</taxon>
        <taxon>Tylenchina</taxon>
        <taxon>Panagrolaimomorpha</taxon>
        <taxon>Strongyloidoidea</taxon>
        <taxon>Steinernematidae</taxon>
        <taxon>Steinernema</taxon>
    </lineage>
</organism>
<keyword evidence="2" id="KW-1185">Reference proteome</keyword>
<sequence>MLSRTKPFLTVNKHQLVDKFYERQSFANITFVVTQRHLCCCTQHFNSHVNLYSKSWFSTVVFNCAVIY</sequence>
<name>A0A4U5P0Y2_STECR</name>
<proteinExistence type="predicted"/>
<reference evidence="1 2" key="1">
    <citation type="journal article" date="2015" name="Genome Biol.">
        <title>Comparative genomics of Steinernema reveals deeply conserved gene regulatory networks.</title>
        <authorList>
            <person name="Dillman A.R."/>
            <person name="Macchietto M."/>
            <person name="Porter C.F."/>
            <person name="Rogers A."/>
            <person name="Williams B."/>
            <person name="Antoshechkin I."/>
            <person name="Lee M.M."/>
            <person name="Goodwin Z."/>
            <person name="Lu X."/>
            <person name="Lewis E.E."/>
            <person name="Goodrich-Blair H."/>
            <person name="Stock S.P."/>
            <person name="Adams B.J."/>
            <person name="Sternberg P.W."/>
            <person name="Mortazavi A."/>
        </authorList>
    </citation>
    <scope>NUCLEOTIDE SEQUENCE [LARGE SCALE GENOMIC DNA]</scope>
    <source>
        <strain evidence="1 2">ALL</strain>
    </source>
</reference>
<evidence type="ECO:0000313" key="1">
    <source>
        <dbReference type="EMBL" id="TKR89283.1"/>
    </source>
</evidence>
<dbReference type="EMBL" id="AZBU02000003">
    <property type="protein sequence ID" value="TKR89283.1"/>
    <property type="molecule type" value="Genomic_DNA"/>
</dbReference>
<gene>
    <name evidence="1" type="ORF">L596_013412</name>
</gene>
<dbReference type="Proteomes" id="UP000298663">
    <property type="component" value="Unassembled WGS sequence"/>
</dbReference>
<comment type="caution">
    <text evidence="1">The sequence shown here is derived from an EMBL/GenBank/DDBJ whole genome shotgun (WGS) entry which is preliminary data.</text>
</comment>
<protein>
    <submittedName>
        <fullName evidence="1">Uncharacterized protein</fullName>
    </submittedName>
</protein>
<dbReference type="AlphaFoldDB" id="A0A4U5P0Y2"/>
<reference evidence="1 2" key="2">
    <citation type="journal article" date="2019" name="G3 (Bethesda)">
        <title>Hybrid Assembly of the Genome of the Entomopathogenic Nematode Steinernema carpocapsae Identifies the X-Chromosome.</title>
        <authorList>
            <person name="Serra L."/>
            <person name="Macchietto M."/>
            <person name="Macias-Munoz A."/>
            <person name="McGill C.J."/>
            <person name="Rodriguez I.M."/>
            <person name="Rodriguez B."/>
            <person name="Murad R."/>
            <person name="Mortazavi A."/>
        </authorList>
    </citation>
    <scope>NUCLEOTIDE SEQUENCE [LARGE SCALE GENOMIC DNA]</scope>
    <source>
        <strain evidence="1 2">ALL</strain>
    </source>
</reference>
<accession>A0A4U5P0Y2</accession>
<evidence type="ECO:0000313" key="2">
    <source>
        <dbReference type="Proteomes" id="UP000298663"/>
    </source>
</evidence>